<organism evidence="1 2">
    <name type="scientific">Pseudomonas fluorescens</name>
    <dbReference type="NCBI Taxonomy" id="294"/>
    <lineage>
        <taxon>Bacteria</taxon>
        <taxon>Pseudomonadati</taxon>
        <taxon>Pseudomonadota</taxon>
        <taxon>Gammaproteobacteria</taxon>
        <taxon>Pseudomonadales</taxon>
        <taxon>Pseudomonadaceae</taxon>
        <taxon>Pseudomonas</taxon>
    </lineage>
</organism>
<gene>
    <name evidence="1" type="ORF">PS925_02274</name>
</gene>
<dbReference type="InterPro" id="IPR008964">
    <property type="entry name" value="Invasin/intimin_cell_adhesion"/>
</dbReference>
<sequence>MRAKFVNGTPPEADVYVNGTSWAYNYAWAPGMHRFQMQQTVNGQASGWTAVRTFYIKPPVPAITEPAPKTSHLANVLVKGARMAGATVEVQDTASRPIVGNLSYSGNTWTFAYPWLPGAKYVKAVQTVNGQTSAATAVLEFYIKPPKPVIQPPPVPAAAKELLTITGVVSGAHLEMFTEAGVRIDGTFRTDGATSTFTHPGSWLLGTTRVKVTQTVTNVRSDDSALVAVSVKPPAPRITLPEENERYNTLEVQGTCEAGATVNVWSGGTHLGSTEVVGTNWKNRFDWQPGPKVVHAIQTVREMQSDHSVVINFIVKPPPPTVVQPPNPTAAQQVLTITDVWANASLLQMYSEAGATIAGDFSPTGTTRTFTAKEDWAAGITKVQARQVVNNVGSDLSELVTLAVKPQAPQISLPKEGESYVALQVQGTCEPGATVTVWSGGTDLGPAQVTGTSWTNDFTWQPGPRVVQARQAVAGQDSPDTGVINFKIKPPKPMISPPPDPAAADEALMITGVWEGSVNLAMFTEANHPVAGDFSDGGTSRTFTPLDDWAPGINTVKVVQTVNTMDSDPSDECTFSVEVGEKPEAPQFLLPMPGARTSTRPTIKVRGLAGALHTVRLEEGATLHEHNADVDGILEFTVETPLTPGTNALQVKQKAGGPVSEWSGPHRFTVKELPQKPIIEAPGESHNASRTPTIRGKGETRGEIVLRHADSEKLIDTIRGVRQWNWTAKELWPIGEYAVEVQQTDEGDSSGWSDARTFKVVESLYGIGDSTPVLANPVVGSGQSVKLRVQVLSGNSGEAAEGVAVQWRLNGQEDILNTTVTDSDGWAYYAYTPETVGKSEVVADITNDNDGVVMTQLYEVNARLHDDWAQQAQLTLGGQNVELDLHDLVLPAGKTRLLTLTFKDGNHLWGTYVTLQDMWGTAEGLTVVPPLGTPQKVEAPELSWFISSAEGQSGIFGLRLTSPVLSDWQLPGRVITGDFVQTLDVELDTFPQVFGGEAVYPCLGARHTLTVRPKPDSPIIGLPVLPEFTPEAVDLGVTLHPLVQTMKESGVSWSLDCFNSSKSGNFAMRLALLGWFLKSGEMPMSLGHNKVEITERDGPSQIDGRWRYGIRVTSAFSGQPAGDVAVTVSVSGSEDVQRSTQSDGWIYVYYDDGQVVSFTIHNGYDGTTVTG</sequence>
<dbReference type="Proteomes" id="UP000412311">
    <property type="component" value="Unassembled WGS sequence"/>
</dbReference>
<dbReference type="SUPFAM" id="SSF49373">
    <property type="entry name" value="Invasin/intimin cell-adhesion fragments"/>
    <property type="match status" value="1"/>
</dbReference>
<proteinExistence type="predicted"/>
<evidence type="ECO:0000313" key="2">
    <source>
        <dbReference type="Proteomes" id="UP000412311"/>
    </source>
</evidence>
<reference evidence="1 2" key="1">
    <citation type="submission" date="2019-09" db="EMBL/GenBank/DDBJ databases">
        <authorList>
            <person name="Chandra G."/>
            <person name="Truman W A."/>
        </authorList>
    </citation>
    <scope>NUCLEOTIDE SEQUENCE [LARGE SCALE GENOMIC DNA]</scope>
    <source>
        <strain evidence="1">PS925</strain>
    </source>
</reference>
<protein>
    <submittedName>
        <fullName evidence="1">Uncharacterized protein</fullName>
    </submittedName>
</protein>
<name>A0A5E7TNS7_PSEFL</name>
<evidence type="ECO:0000313" key="1">
    <source>
        <dbReference type="EMBL" id="VVQ00622.1"/>
    </source>
</evidence>
<dbReference type="EMBL" id="CABVJG010000006">
    <property type="protein sequence ID" value="VVQ00622.1"/>
    <property type="molecule type" value="Genomic_DNA"/>
</dbReference>
<dbReference type="AlphaFoldDB" id="A0A5E7TNS7"/>
<accession>A0A5E7TNS7</accession>